<keyword evidence="5" id="KW-1185">Reference proteome</keyword>
<name>A0A1L8UTM7_ENTMU</name>
<evidence type="ECO:0008006" key="6">
    <source>
        <dbReference type="Google" id="ProtNLM"/>
    </source>
</evidence>
<evidence type="ECO:0000313" key="5">
    <source>
        <dbReference type="Proteomes" id="UP000321175"/>
    </source>
</evidence>
<comment type="caution">
    <text evidence="3">The sequence shown here is derived from an EMBL/GenBank/DDBJ whole genome shotgun (WGS) entry which is preliminary data.</text>
</comment>
<sequence length="138" mass="15798">MKKTLIYFSLIFALFAFSGCNQSNHSTEETTNTTTFQADKSDITNSTYTLKVRKNMDLANAEIKFKDDTMEWTRTYAESETDTANASPEKIVLTDVKITTENEEYTIVGKKDGSTQTFHFRKIGNFRIEDEEGNIYTL</sequence>
<proteinExistence type="predicted"/>
<reference evidence="3 4" key="1">
    <citation type="submission" date="2017-05" db="EMBL/GenBank/DDBJ databases">
        <title>The Genome Sequence of Enterococcus mundtii 6B1_DIV0119.</title>
        <authorList>
            <consortium name="The Broad Institute Genomics Platform"/>
            <consortium name="The Broad Institute Genomic Center for Infectious Diseases"/>
            <person name="Earl A."/>
            <person name="Manson A."/>
            <person name="Schwartman J."/>
            <person name="Gilmore M."/>
            <person name="Abouelleil A."/>
            <person name="Cao P."/>
            <person name="Chapman S."/>
            <person name="Cusick C."/>
            <person name="Shea T."/>
            <person name="Young S."/>
            <person name="Neafsey D."/>
            <person name="Nusbaum C."/>
            <person name="Birren B."/>
        </authorList>
    </citation>
    <scope>NUCLEOTIDE SEQUENCE [LARGE SCALE GENOMIC DNA]</scope>
    <source>
        <strain evidence="3 4">6B1_DIV0119</strain>
    </source>
</reference>
<dbReference type="AlphaFoldDB" id="A0A1L8UTM7"/>
<evidence type="ECO:0000256" key="1">
    <source>
        <dbReference type="SAM" id="SignalP"/>
    </source>
</evidence>
<accession>A0A1L8UTM7</accession>
<feature type="signal peptide" evidence="1">
    <location>
        <begin position="1"/>
        <end position="18"/>
    </location>
</feature>
<feature type="chain" id="PRO_5044562507" description="Lipoprotein" evidence="1">
    <location>
        <begin position="19"/>
        <end position="138"/>
    </location>
</feature>
<evidence type="ECO:0000313" key="4">
    <source>
        <dbReference type="Proteomes" id="UP000195024"/>
    </source>
</evidence>
<evidence type="ECO:0000313" key="2">
    <source>
        <dbReference type="EMBL" id="GEL80853.1"/>
    </source>
</evidence>
<protein>
    <recommendedName>
        <fullName evidence="6">Lipoprotein</fullName>
    </recommendedName>
</protein>
<dbReference type="PROSITE" id="PS51257">
    <property type="entry name" value="PROKAR_LIPOPROTEIN"/>
    <property type="match status" value="1"/>
</dbReference>
<dbReference type="Proteomes" id="UP000321175">
    <property type="component" value="Unassembled WGS sequence"/>
</dbReference>
<dbReference type="EMBL" id="NGMS01000001">
    <property type="protein sequence ID" value="OTP28148.1"/>
    <property type="molecule type" value="Genomic_DNA"/>
</dbReference>
<dbReference type="RefSeq" id="WP_071867184.1">
    <property type="nucleotide sequence ID" value="NZ_BJWA01000014.1"/>
</dbReference>
<dbReference type="Proteomes" id="UP000195024">
    <property type="component" value="Unassembled WGS sequence"/>
</dbReference>
<dbReference type="GeneID" id="61000164"/>
<keyword evidence="1" id="KW-0732">Signal</keyword>
<dbReference type="EMBL" id="BJWA01000014">
    <property type="protein sequence ID" value="GEL80853.1"/>
    <property type="molecule type" value="Genomic_DNA"/>
</dbReference>
<gene>
    <name evidence="3" type="ORF">A5802_001887</name>
    <name evidence="2" type="ORF">EMU01_19970</name>
</gene>
<evidence type="ECO:0000313" key="3">
    <source>
        <dbReference type="EMBL" id="OTP28148.1"/>
    </source>
</evidence>
<reference evidence="2 5" key="2">
    <citation type="submission" date="2019-07" db="EMBL/GenBank/DDBJ databases">
        <title>Whole genome shotgun sequence of Enterococcus mundtii NBRC 100490.</title>
        <authorList>
            <person name="Hosoyama A."/>
            <person name="Uohara A."/>
            <person name="Ohji S."/>
            <person name="Ichikawa N."/>
        </authorList>
    </citation>
    <scope>NUCLEOTIDE SEQUENCE [LARGE SCALE GENOMIC DNA]</scope>
    <source>
        <strain evidence="2 5">NBRC 100490</strain>
    </source>
</reference>
<organism evidence="3 4">
    <name type="scientific">Enterococcus mundtii</name>
    <dbReference type="NCBI Taxonomy" id="53346"/>
    <lineage>
        <taxon>Bacteria</taxon>
        <taxon>Bacillati</taxon>
        <taxon>Bacillota</taxon>
        <taxon>Bacilli</taxon>
        <taxon>Lactobacillales</taxon>
        <taxon>Enterococcaceae</taxon>
        <taxon>Enterococcus</taxon>
    </lineage>
</organism>